<comment type="subcellular location">
    <subcellularLocation>
        <location evidence="1">Endomembrane system</location>
        <topology evidence="1">Multi-pass membrane protein</topology>
    </subcellularLocation>
</comment>
<evidence type="ECO:0000256" key="5">
    <source>
        <dbReference type="ARBA" id="ARBA00023098"/>
    </source>
</evidence>
<dbReference type="AlphaFoldDB" id="A0AAP8MEX3"/>
<dbReference type="PANTHER" id="PTHR21624:SF1">
    <property type="entry name" value="ALKYLGLYCEROL MONOOXYGENASE"/>
    <property type="match status" value="1"/>
</dbReference>
<name>A0AAP8MEX3_9GAMM</name>
<dbReference type="Pfam" id="PF04116">
    <property type="entry name" value="FA_hydroxylase"/>
    <property type="match status" value="1"/>
</dbReference>
<feature type="transmembrane region" description="Helical" evidence="7">
    <location>
        <begin position="88"/>
        <end position="107"/>
    </location>
</feature>
<sequence>MDTLATALISAPGDTLAALWSLPLDPGKRLFWGFLLSSLILGWLVLAWRHGTLRPRALLNKTLPAGYWRHPSHLVDLGLLLLNTLLRLALLVPLFGGHVLATLWVARLWQGQLGSAPELAWHGAAIIACYTFAFFLLEDLSRFGLHRAMHRVPLLWRLHRVHHSAEVLSPLTLHRVHPMEMALYYLRGMLVFGAVSGTFVWLFGRQVDGIDILGVDALGFLFNAAGANLRHSPVWVGFGHLERIFVSPAQHQLHHSAAAAHQDRNFGTCLAIWDRLGGTWLPAGRPQTLSFGLKSSESPTAVPAT</sequence>
<evidence type="ECO:0000313" key="9">
    <source>
        <dbReference type="EMBL" id="PLW86588.1"/>
    </source>
</evidence>
<gene>
    <name evidence="9" type="ORF">C0029_09325</name>
</gene>
<evidence type="ECO:0000256" key="4">
    <source>
        <dbReference type="ARBA" id="ARBA00023002"/>
    </source>
</evidence>
<feature type="transmembrane region" description="Helical" evidence="7">
    <location>
        <begin position="184"/>
        <end position="204"/>
    </location>
</feature>
<evidence type="ECO:0000313" key="10">
    <source>
        <dbReference type="Proteomes" id="UP000235162"/>
    </source>
</evidence>
<feature type="transmembrane region" description="Helical" evidence="7">
    <location>
        <begin position="30"/>
        <end position="48"/>
    </location>
</feature>
<keyword evidence="2 7" id="KW-0812">Transmembrane</keyword>
<dbReference type="RefSeq" id="WP_102106252.1">
    <property type="nucleotide sequence ID" value="NZ_BMYL01000002.1"/>
</dbReference>
<comment type="caution">
    <text evidence="9">The sequence shown here is derived from an EMBL/GenBank/DDBJ whole genome shotgun (WGS) entry which is preliminary data.</text>
</comment>
<dbReference type="GO" id="GO:0050479">
    <property type="term" value="F:glyceryl-ether monooxygenase activity"/>
    <property type="evidence" value="ECO:0007669"/>
    <property type="project" value="TreeGrafter"/>
</dbReference>
<evidence type="ECO:0000256" key="6">
    <source>
        <dbReference type="ARBA" id="ARBA00023136"/>
    </source>
</evidence>
<keyword evidence="4" id="KW-0560">Oxidoreductase</keyword>
<proteinExistence type="predicted"/>
<feature type="domain" description="Fatty acid hydroxylase" evidence="8">
    <location>
        <begin position="132"/>
        <end position="279"/>
    </location>
</feature>
<dbReference type="EMBL" id="PKUR01000002">
    <property type="protein sequence ID" value="PLW86588.1"/>
    <property type="molecule type" value="Genomic_DNA"/>
</dbReference>
<feature type="transmembrane region" description="Helical" evidence="7">
    <location>
        <begin position="119"/>
        <end position="137"/>
    </location>
</feature>
<evidence type="ECO:0000256" key="7">
    <source>
        <dbReference type="SAM" id="Phobius"/>
    </source>
</evidence>
<dbReference type="GO" id="GO:0008610">
    <property type="term" value="P:lipid biosynthetic process"/>
    <property type="evidence" value="ECO:0007669"/>
    <property type="project" value="InterPro"/>
</dbReference>
<evidence type="ECO:0000256" key="3">
    <source>
        <dbReference type="ARBA" id="ARBA00022989"/>
    </source>
</evidence>
<dbReference type="GO" id="GO:0005506">
    <property type="term" value="F:iron ion binding"/>
    <property type="evidence" value="ECO:0007669"/>
    <property type="project" value="InterPro"/>
</dbReference>
<accession>A0AAP8MEX3</accession>
<dbReference type="Proteomes" id="UP000235162">
    <property type="component" value="Unassembled WGS sequence"/>
</dbReference>
<dbReference type="InterPro" id="IPR051689">
    <property type="entry name" value="Sterol_desaturase/TMEM195"/>
</dbReference>
<keyword evidence="6 7" id="KW-0472">Membrane</keyword>
<keyword evidence="5" id="KW-0443">Lipid metabolism</keyword>
<reference evidence="9 10" key="1">
    <citation type="submission" date="2018-01" db="EMBL/GenBank/DDBJ databases">
        <title>The draft genome sequence of Halioglobus japonicus S1-36.</title>
        <authorList>
            <person name="Du Z.-J."/>
            <person name="Shi M.-J."/>
        </authorList>
    </citation>
    <scope>NUCLEOTIDE SEQUENCE [LARGE SCALE GENOMIC DNA]</scope>
    <source>
        <strain evidence="9 10">S1-36</strain>
    </source>
</reference>
<dbReference type="InterPro" id="IPR006694">
    <property type="entry name" value="Fatty_acid_hydroxylase"/>
</dbReference>
<dbReference type="GO" id="GO:0012505">
    <property type="term" value="C:endomembrane system"/>
    <property type="evidence" value="ECO:0007669"/>
    <property type="project" value="UniProtKB-SubCell"/>
</dbReference>
<evidence type="ECO:0000259" key="8">
    <source>
        <dbReference type="Pfam" id="PF04116"/>
    </source>
</evidence>
<evidence type="ECO:0000256" key="2">
    <source>
        <dbReference type="ARBA" id="ARBA00022692"/>
    </source>
</evidence>
<evidence type="ECO:0000256" key="1">
    <source>
        <dbReference type="ARBA" id="ARBA00004127"/>
    </source>
</evidence>
<dbReference type="PANTHER" id="PTHR21624">
    <property type="entry name" value="STEROL DESATURASE-RELATED PROTEIN"/>
    <property type="match status" value="1"/>
</dbReference>
<dbReference type="GO" id="GO:0006643">
    <property type="term" value="P:membrane lipid metabolic process"/>
    <property type="evidence" value="ECO:0007669"/>
    <property type="project" value="TreeGrafter"/>
</dbReference>
<organism evidence="9 10">
    <name type="scientific">Halioglobus japonicus</name>
    <dbReference type="NCBI Taxonomy" id="930805"/>
    <lineage>
        <taxon>Bacteria</taxon>
        <taxon>Pseudomonadati</taxon>
        <taxon>Pseudomonadota</taxon>
        <taxon>Gammaproteobacteria</taxon>
        <taxon>Cellvibrionales</taxon>
        <taxon>Halieaceae</taxon>
        <taxon>Halioglobus</taxon>
    </lineage>
</organism>
<protein>
    <submittedName>
        <fullName evidence="9">Sterol desaturase family protein</fullName>
    </submittedName>
</protein>
<keyword evidence="10" id="KW-1185">Reference proteome</keyword>
<keyword evidence="3 7" id="KW-1133">Transmembrane helix</keyword>
<dbReference type="GO" id="GO:0016020">
    <property type="term" value="C:membrane"/>
    <property type="evidence" value="ECO:0007669"/>
    <property type="project" value="GOC"/>
</dbReference>